<dbReference type="Gene3D" id="3.40.140.10">
    <property type="entry name" value="Cytidine Deaminase, domain 2"/>
    <property type="match status" value="1"/>
</dbReference>
<evidence type="ECO:0000256" key="6">
    <source>
        <dbReference type="ARBA" id="ARBA00022801"/>
    </source>
</evidence>
<dbReference type="PANTHER" id="PTHR12947">
    <property type="entry name" value="AMSH-LIKE PROTEASE"/>
    <property type="match status" value="1"/>
</dbReference>
<dbReference type="PANTHER" id="PTHR12947:SF13">
    <property type="entry name" value="FI19924P1"/>
    <property type="match status" value="1"/>
</dbReference>
<evidence type="ECO:0000256" key="5">
    <source>
        <dbReference type="ARBA" id="ARBA00022786"/>
    </source>
</evidence>
<evidence type="ECO:0000256" key="8">
    <source>
        <dbReference type="ARBA" id="ARBA00023049"/>
    </source>
</evidence>
<evidence type="ECO:0000256" key="2">
    <source>
        <dbReference type="ARBA" id="ARBA00010981"/>
    </source>
</evidence>
<dbReference type="Proteomes" id="UP001293593">
    <property type="component" value="Unassembled WGS sequence"/>
</dbReference>
<feature type="domain" description="MPN" evidence="9">
    <location>
        <begin position="123"/>
        <end position="263"/>
    </location>
</feature>
<evidence type="ECO:0000256" key="1">
    <source>
        <dbReference type="ARBA" id="ARBA00001947"/>
    </source>
</evidence>
<dbReference type="GO" id="GO:0046872">
    <property type="term" value="F:metal ion binding"/>
    <property type="evidence" value="ECO:0007669"/>
    <property type="project" value="UniProtKB-KW"/>
</dbReference>
<organism evidence="10 11">
    <name type="scientific">Acacia crassicarpa</name>
    <name type="common">northern wattle</name>
    <dbReference type="NCBI Taxonomy" id="499986"/>
    <lineage>
        <taxon>Eukaryota</taxon>
        <taxon>Viridiplantae</taxon>
        <taxon>Streptophyta</taxon>
        <taxon>Embryophyta</taxon>
        <taxon>Tracheophyta</taxon>
        <taxon>Spermatophyta</taxon>
        <taxon>Magnoliopsida</taxon>
        <taxon>eudicotyledons</taxon>
        <taxon>Gunneridae</taxon>
        <taxon>Pentapetalae</taxon>
        <taxon>rosids</taxon>
        <taxon>fabids</taxon>
        <taxon>Fabales</taxon>
        <taxon>Fabaceae</taxon>
        <taxon>Caesalpinioideae</taxon>
        <taxon>mimosoid clade</taxon>
        <taxon>Acacieae</taxon>
        <taxon>Acacia</taxon>
    </lineage>
</organism>
<comment type="caution">
    <text evidence="10">The sequence shown here is derived from an EMBL/GenBank/DDBJ whole genome shotgun (WGS) entry which is preliminary data.</text>
</comment>
<dbReference type="FunFam" id="3.40.140.10:FF:000046">
    <property type="entry name" value="AMSH-like ubiquitin thioesterase 2"/>
    <property type="match status" value="1"/>
</dbReference>
<keyword evidence="7" id="KW-0862">Zinc</keyword>
<dbReference type="GO" id="GO:0140492">
    <property type="term" value="F:metal-dependent deubiquitinase activity"/>
    <property type="evidence" value="ECO:0007669"/>
    <property type="project" value="InterPro"/>
</dbReference>
<dbReference type="SUPFAM" id="SSF102712">
    <property type="entry name" value="JAB1/MPN domain"/>
    <property type="match status" value="1"/>
</dbReference>
<comment type="cofactor">
    <cofactor evidence="1">
        <name>Zn(2+)</name>
        <dbReference type="ChEBI" id="CHEBI:29105"/>
    </cofactor>
</comment>
<dbReference type="AlphaFoldDB" id="A0AAE1J654"/>
<dbReference type="GO" id="GO:0070536">
    <property type="term" value="P:protein K63-linked deubiquitination"/>
    <property type="evidence" value="ECO:0007669"/>
    <property type="project" value="InterPro"/>
</dbReference>
<dbReference type="SMART" id="SM00232">
    <property type="entry name" value="JAB_MPN"/>
    <property type="match status" value="1"/>
</dbReference>
<dbReference type="GO" id="GO:0016020">
    <property type="term" value="C:membrane"/>
    <property type="evidence" value="ECO:0007669"/>
    <property type="project" value="TreeGrafter"/>
</dbReference>
<evidence type="ECO:0000313" key="11">
    <source>
        <dbReference type="Proteomes" id="UP001293593"/>
    </source>
</evidence>
<evidence type="ECO:0000259" key="9">
    <source>
        <dbReference type="PROSITE" id="PS50249"/>
    </source>
</evidence>
<evidence type="ECO:0000313" key="10">
    <source>
        <dbReference type="EMBL" id="KAK4263221.1"/>
    </source>
</evidence>
<dbReference type="InterPro" id="IPR000555">
    <property type="entry name" value="JAMM/MPN+_dom"/>
</dbReference>
<dbReference type="PROSITE" id="PS50249">
    <property type="entry name" value="MPN"/>
    <property type="match status" value="1"/>
</dbReference>
<dbReference type="InterPro" id="IPR044098">
    <property type="entry name" value="STAMBP/STALP-like_MPN"/>
</dbReference>
<name>A0AAE1J654_9FABA</name>
<dbReference type="GO" id="GO:0006508">
    <property type="term" value="P:proteolysis"/>
    <property type="evidence" value="ECO:0007669"/>
    <property type="project" value="UniProtKB-KW"/>
</dbReference>
<keyword evidence="8" id="KW-0482">Metalloprotease</keyword>
<dbReference type="GO" id="GO:0061578">
    <property type="term" value="F:K63-linked deubiquitinase activity"/>
    <property type="evidence" value="ECO:0007669"/>
    <property type="project" value="InterPro"/>
</dbReference>
<keyword evidence="4" id="KW-0479">Metal-binding</keyword>
<protein>
    <recommendedName>
        <fullName evidence="9">MPN domain-containing protein</fullName>
    </recommendedName>
</protein>
<dbReference type="CDD" id="cd08066">
    <property type="entry name" value="MPN_AMSH_like"/>
    <property type="match status" value="1"/>
</dbReference>
<keyword evidence="6" id="KW-0378">Hydrolase</keyword>
<evidence type="ECO:0000256" key="7">
    <source>
        <dbReference type="ARBA" id="ARBA00022833"/>
    </source>
</evidence>
<proteinExistence type="inferred from homology"/>
<comment type="similarity">
    <text evidence="2">Belongs to the peptidase M67C family.</text>
</comment>
<keyword evidence="5" id="KW-0833">Ubl conjugation pathway</keyword>
<dbReference type="EMBL" id="JAWXYG010000009">
    <property type="protein sequence ID" value="KAK4263221.1"/>
    <property type="molecule type" value="Genomic_DNA"/>
</dbReference>
<dbReference type="InterPro" id="IPR037518">
    <property type="entry name" value="MPN"/>
</dbReference>
<dbReference type="Pfam" id="PF01398">
    <property type="entry name" value="JAB"/>
    <property type="match status" value="1"/>
</dbReference>
<evidence type="ECO:0000256" key="3">
    <source>
        <dbReference type="ARBA" id="ARBA00022670"/>
    </source>
</evidence>
<dbReference type="GO" id="GO:0005768">
    <property type="term" value="C:endosome"/>
    <property type="evidence" value="ECO:0007669"/>
    <property type="project" value="TreeGrafter"/>
</dbReference>
<evidence type="ECO:0000256" key="4">
    <source>
        <dbReference type="ARBA" id="ARBA00022723"/>
    </source>
</evidence>
<sequence>MHIYSRISRTICTGYPCIIRFLVFVCYAKIRSVYLRCSIMNSDEKAAGILSSKIVDSRSSGCQLETCCPVSMKQASQYSIVHKVTQCSPSPVLSFVEREPQDTETSHVIAVDSDHECPKSGNLSTSSNTMRDIHISMRLMEHFLELAKENTEKDLETCGILGAFLDKGTLYMTTLIIPKQESTSSSCQATNEEEVFAILNERSLLPVGWIHTHPSQNCFMSSVDLHTQYSYQVMVPEAFAIVLAPTDTSRSCGLFRITDPDGMSILQGCPETGFHPHKDPDNGSPMYERCSNVYKNSNLRFEIFDLR</sequence>
<accession>A0AAE1J654</accession>
<keyword evidence="3" id="KW-0645">Protease</keyword>
<reference evidence="10" key="1">
    <citation type="submission" date="2023-10" db="EMBL/GenBank/DDBJ databases">
        <title>Chromosome-level genome of the transformable northern wattle, Acacia crassicarpa.</title>
        <authorList>
            <person name="Massaro I."/>
            <person name="Sinha N.R."/>
            <person name="Poethig S."/>
            <person name="Leichty A.R."/>
        </authorList>
    </citation>
    <scope>NUCLEOTIDE SEQUENCE</scope>
    <source>
        <strain evidence="10">Acra3RX</strain>
        <tissue evidence="10">Leaf</tissue>
    </source>
</reference>
<keyword evidence="11" id="KW-1185">Reference proteome</keyword>
<gene>
    <name evidence="10" type="ORF">QN277_028665</name>
</gene>